<dbReference type="PANTHER" id="PTHR47751">
    <property type="entry name" value="SUPERFAMILY HYDROLASE, PUTATIVE (AFU_ORTHOLOGUE AFUA_2G16580)-RELATED"/>
    <property type="match status" value="1"/>
</dbReference>
<accession>A0A135LK28</accession>
<protein>
    <recommendedName>
        <fullName evidence="4">AB hydrolase-1 domain-containing protein</fullName>
    </recommendedName>
</protein>
<organism evidence="2 3">
    <name type="scientific">Penicillium patulum</name>
    <name type="common">Penicillium griseofulvum</name>
    <dbReference type="NCBI Taxonomy" id="5078"/>
    <lineage>
        <taxon>Eukaryota</taxon>
        <taxon>Fungi</taxon>
        <taxon>Dikarya</taxon>
        <taxon>Ascomycota</taxon>
        <taxon>Pezizomycotina</taxon>
        <taxon>Eurotiomycetes</taxon>
        <taxon>Eurotiomycetidae</taxon>
        <taxon>Eurotiales</taxon>
        <taxon>Aspergillaceae</taxon>
        <taxon>Penicillium</taxon>
    </lineage>
</organism>
<sequence length="305" mass="34387">MTVKQERKDVEFKTFDGLTLRGSLYVGPKGGPAVIVNGAFMCPKEIFVDGIAAWFGRNGLTALVYDARTIGTSDGLPRNDLDPQKMAEDNSDAVTFLQKEGWVDPNRIAIWGFFYSSGIALEAAAFDKRVKAVIAQGLMPEWYLTEEDQEDLVARAVEDRANQLRGDPPGYLPLLNEKGEHLMLFKYLDKMTPEQKAHLPNWVHGAKKNAPTFKDSLTLQSFYRHAKWKPVNLFQSVSPTPVMILTPENDEIVPPEYQKSIFDSLQSPLKKFHIVKDRGHSDFLSVDLEELLTPQLAFLKEALKF</sequence>
<dbReference type="GeneID" id="63706161"/>
<dbReference type="OMA" id="FYRHAKW"/>
<dbReference type="Gene3D" id="1.10.10.800">
    <property type="match status" value="1"/>
</dbReference>
<dbReference type="RefSeq" id="XP_040647814.1">
    <property type="nucleotide sequence ID" value="XM_040790861.1"/>
</dbReference>
<dbReference type="GO" id="GO:0072330">
    <property type="term" value="P:monocarboxylic acid biosynthetic process"/>
    <property type="evidence" value="ECO:0007669"/>
    <property type="project" value="UniProtKB-ARBA"/>
</dbReference>
<dbReference type="OrthoDB" id="2498029at2759"/>
<evidence type="ECO:0000313" key="3">
    <source>
        <dbReference type="Proteomes" id="UP000070168"/>
    </source>
</evidence>
<dbReference type="AlphaFoldDB" id="A0A135LK28"/>
<dbReference type="Proteomes" id="UP000070168">
    <property type="component" value="Unassembled WGS sequence"/>
</dbReference>
<dbReference type="PANTHER" id="PTHR47751:SF2">
    <property type="entry name" value="DLTD N-TERMINAL DOMAIN PROTEIN (AFU_ORTHOLOGUE AFUA_8G00380)-RELATED"/>
    <property type="match status" value="1"/>
</dbReference>
<name>A0A135LK28_PENPA</name>
<dbReference type="GO" id="GO:0017000">
    <property type="term" value="P:antibiotic biosynthetic process"/>
    <property type="evidence" value="ECO:0007669"/>
    <property type="project" value="UniProtKB-ARBA"/>
</dbReference>
<dbReference type="SUPFAM" id="SSF53474">
    <property type="entry name" value="alpha/beta-Hydrolases"/>
    <property type="match status" value="1"/>
</dbReference>
<dbReference type="InterPro" id="IPR029058">
    <property type="entry name" value="AB_hydrolase_fold"/>
</dbReference>
<evidence type="ECO:0000313" key="2">
    <source>
        <dbReference type="EMBL" id="KXG49278.1"/>
    </source>
</evidence>
<dbReference type="Gene3D" id="3.40.50.1820">
    <property type="entry name" value="alpha/beta hydrolase"/>
    <property type="match status" value="1"/>
</dbReference>
<dbReference type="EMBL" id="LHQR01000065">
    <property type="protein sequence ID" value="KXG49278.1"/>
    <property type="molecule type" value="Genomic_DNA"/>
</dbReference>
<proteinExistence type="inferred from homology"/>
<gene>
    <name evidence="2" type="ORF">PGRI_031480</name>
</gene>
<dbReference type="InterPro" id="IPR051411">
    <property type="entry name" value="Polyketide_trans_af380"/>
</dbReference>
<comment type="caution">
    <text evidence="2">The sequence shown here is derived from an EMBL/GenBank/DDBJ whole genome shotgun (WGS) entry which is preliminary data.</text>
</comment>
<keyword evidence="3" id="KW-1185">Reference proteome</keyword>
<reference evidence="2 3" key="1">
    <citation type="journal article" date="2016" name="BMC Genomics">
        <title>Genome sequencing and secondary metabolism of the postharvest pathogen Penicillium griseofulvum.</title>
        <authorList>
            <person name="Banani H."/>
            <person name="Marcet-Houben M."/>
            <person name="Ballester A.R."/>
            <person name="Abbruscato P."/>
            <person name="Gonzalez-Candelas L."/>
            <person name="Gabaldon T."/>
            <person name="Spadaro D."/>
        </authorList>
    </citation>
    <scope>NUCLEOTIDE SEQUENCE [LARGE SCALE GENOMIC DNA]</scope>
    <source>
        <strain evidence="2 3">PG3</strain>
    </source>
</reference>
<evidence type="ECO:0008006" key="4">
    <source>
        <dbReference type="Google" id="ProtNLM"/>
    </source>
</evidence>
<comment type="similarity">
    <text evidence="1">Belongs to the polyketide transferase af380 family.</text>
</comment>
<evidence type="ECO:0000256" key="1">
    <source>
        <dbReference type="ARBA" id="ARBA00029464"/>
    </source>
</evidence>